<proteinExistence type="predicted"/>
<dbReference type="RefSeq" id="WP_092890876.1">
    <property type="nucleotide sequence ID" value="NZ_FOOQ01000001.1"/>
</dbReference>
<evidence type="ECO:0008006" key="3">
    <source>
        <dbReference type="Google" id="ProtNLM"/>
    </source>
</evidence>
<protein>
    <recommendedName>
        <fullName evidence="3">Rubrerythrin</fullName>
    </recommendedName>
</protein>
<dbReference type="OrthoDB" id="306160at2157"/>
<sequence length="211" mass="23549">MDGERFRSDVEAAKETELNRLGSQQLLVALTDAELTAERVLDVAAASEHAARETFRGWADDENDADAREAFLEVAQQEDDHLRRVTDELDGKWEADGDAGPMHAYLRGRESTIERIAGGMVGRPLVSLRTHMQLIGFFVNEADERRADVIRDLRAETGDVLADGVELLEANCETDDDWQSAQMVAEYTVQLAYDDYADALRNLGFDPRSVC</sequence>
<dbReference type="InterPro" id="IPR012347">
    <property type="entry name" value="Ferritin-like"/>
</dbReference>
<dbReference type="EMBL" id="FOOQ01000001">
    <property type="protein sequence ID" value="SFG16326.1"/>
    <property type="molecule type" value="Genomic_DNA"/>
</dbReference>
<gene>
    <name evidence="1" type="ORF">SAMN04488063_1621</name>
</gene>
<dbReference type="STRING" id="553467.SAMN04488063_1621"/>
<name>A0A1I2PRT7_9EURY</name>
<keyword evidence="2" id="KW-1185">Reference proteome</keyword>
<dbReference type="Gene3D" id="1.20.1260.10">
    <property type="match status" value="1"/>
</dbReference>
<dbReference type="SUPFAM" id="SSF47240">
    <property type="entry name" value="Ferritin-like"/>
    <property type="match status" value="1"/>
</dbReference>
<evidence type="ECO:0000313" key="2">
    <source>
        <dbReference type="Proteomes" id="UP000198876"/>
    </source>
</evidence>
<organism evidence="1 2">
    <name type="scientific">Halopelagius inordinatus</name>
    <dbReference type="NCBI Taxonomy" id="553467"/>
    <lineage>
        <taxon>Archaea</taxon>
        <taxon>Methanobacteriati</taxon>
        <taxon>Methanobacteriota</taxon>
        <taxon>Stenosarchaea group</taxon>
        <taxon>Halobacteria</taxon>
        <taxon>Halobacteriales</taxon>
        <taxon>Haloferacaceae</taxon>
    </lineage>
</organism>
<accession>A0A1I2PRT7</accession>
<dbReference type="InterPro" id="IPR009078">
    <property type="entry name" value="Ferritin-like_SF"/>
</dbReference>
<dbReference type="AlphaFoldDB" id="A0A1I2PRT7"/>
<evidence type="ECO:0000313" key="1">
    <source>
        <dbReference type="EMBL" id="SFG16326.1"/>
    </source>
</evidence>
<reference evidence="2" key="1">
    <citation type="submission" date="2016-10" db="EMBL/GenBank/DDBJ databases">
        <authorList>
            <person name="Varghese N."/>
            <person name="Submissions S."/>
        </authorList>
    </citation>
    <scope>NUCLEOTIDE SEQUENCE [LARGE SCALE GENOMIC DNA]</scope>
    <source>
        <strain evidence="2">CGMCC 1.7739</strain>
    </source>
</reference>
<dbReference type="Proteomes" id="UP000198876">
    <property type="component" value="Unassembled WGS sequence"/>
</dbReference>